<dbReference type="InterPro" id="IPR036513">
    <property type="entry name" value="STAS_dom_sf"/>
</dbReference>
<feature type="region of interest" description="Disordered" evidence="1">
    <location>
        <begin position="130"/>
        <end position="157"/>
    </location>
</feature>
<evidence type="ECO:0000313" key="4">
    <source>
        <dbReference type="Proteomes" id="UP001501676"/>
    </source>
</evidence>
<feature type="domain" description="STAS" evidence="2">
    <location>
        <begin position="31"/>
        <end position="124"/>
    </location>
</feature>
<evidence type="ECO:0000256" key="1">
    <source>
        <dbReference type="SAM" id="MobiDB-lite"/>
    </source>
</evidence>
<proteinExistence type="predicted"/>
<dbReference type="Proteomes" id="UP001501676">
    <property type="component" value="Unassembled WGS sequence"/>
</dbReference>
<evidence type="ECO:0000259" key="2">
    <source>
        <dbReference type="PROSITE" id="PS50801"/>
    </source>
</evidence>
<protein>
    <recommendedName>
        <fullName evidence="2">STAS domain-containing protein</fullName>
    </recommendedName>
</protein>
<keyword evidence="4" id="KW-1185">Reference proteome</keyword>
<dbReference type="RefSeq" id="WP_345726436.1">
    <property type="nucleotide sequence ID" value="NZ_BAAAYN010000004.1"/>
</dbReference>
<dbReference type="CDD" id="cd07043">
    <property type="entry name" value="STAS_anti-anti-sigma_factors"/>
    <property type="match status" value="1"/>
</dbReference>
<evidence type="ECO:0000313" key="3">
    <source>
        <dbReference type="EMBL" id="GAA3382902.1"/>
    </source>
</evidence>
<name>A0ABP6SSD8_9ACTN</name>
<sequence>MVVHQHRIVLRAPLASDVFAPFASGDGSLDVSQVVDEETHYALFLLVGTLDESTAPQLLEHLVAAARLPAIDLVIVDLLRVAYLGVAGAGCLEAGWRAAGRSGATLVVCRPTRFVRRVLEASGLSGLIEHDADPMDADPTGADRPDLPSPASGWRWE</sequence>
<dbReference type="InterPro" id="IPR002645">
    <property type="entry name" value="STAS_dom"/>
</dbReference>
<dbReference type="Gene3D" id="3.30.750.24">
    <property type="entry name" value="STAS domain"/>
    <property type="match status" value="1"/>
</dbReference>
<comment type="caution">
    <text evidence="3">The sequence shown here is derived from an EMBL/GenBank/DDBJ whole genome shotgun (WGS) entry which is preliminary data.</text>
</comment>
<accession>A0ABP6SSD8</accession>
<dbReference type="Pfam" id="PF01740">
    <property type="entry name" value="STAS"/>
    <property type="match status" value="1"/>
</dbReference>
<organism evidence="3 4">
    <name type="scientific">Cryptosporangium minutisporangium</name>
    <dbReference type="NCBI Taxonomy" id="113569"/>
    <lineage>
        <taxon>Bacteria</taxon>
        <taxon>Bacillati</taxon>
        <taxon>Actinomycetota</taxon>
        <taxon>Actinomycetes</taxon>
        <taxon>Cryptosporangiales</taxon>
        <taxon>Cryptosporangiaceae</taxon>
        <taxon>Cryptosporangium</taxon>
    </lineage>
</organism>
<dbReference type="PROSITE" id="PS50801">
    <property type="entry name" value="STAS"/>
    <property type="match status" value="1"/>
</dbReference>
<reference evidence="4" key="1">
    <citation type="journal article" date="2019" name="Int. J. Syst. Evol. Microbiol.">
        <title>The Global Catalogue of Microorganisms (GCM) 10K type strain sequencing project: providing services to taxonomists for standard genome sequencing and annotation.</title>
        <authorList>
            <consortium name="The Broad Institute Genomics Platform"/>
            <consortium name="The Broad Institute Genome Sequencing Center for Infectious Disease"/>
            <person name="Wu L."/>
            <person name="Ma J."/>
        </authorList>
    </citation>
    <scope>NUCLEOTIDE SEQUENCE [LARGE SCALE GENOMIC DNA]</scope>
    <source>
        <strain evidence="4">JCM 9458</strain>
    </source>
</reference>
<dbReference type="SUPFAM" id="SSF52091">
    <property type="entry name" value="SpoIIaa-like"/>
    <property type="match status" value="1"/>
</dbReference>
<dbReference type="EMBL" id="BAAAYN010000004">
    <property type="protein sequence ID" value="GAA3382902.1"/>
    <property type="molecule type" value="Genomic_DNA"/>
</dbReference>
<gene>
    <name evidence="3" type="ORF">GCM10020369_06650</name>
</gene>